<evidence type="ECO:0000256" key="2">
    <source>
        <dbReference type="ARBA" id="ARBA00002451"/>
    </source>
</evidence>
<dbReference type="InterPro" id="IPR050819">
    <property type="entry name" value="Tripeptidyl-peptidase_I"/>
</dbReference>
<dbReference type="EC" id="3.4.14.10" evidence="4"/>
<feature type="domain" description="Peptidase S53" evidence="17">
    <location>
        <begin position="239"/>
        <end position="663"/>
    </location>
</feature>
<evidence type="ECO:0000256" key="14">
    <source>
        <dbReference type="ARBA" id="ARBA00023180"/>
    </source>
</evidence>
<proteinExistence type="predicted"/>
<comment type="cofactor">
    <cofactor evidence="15">
        <name>Ca(2+)</name>
        <dbReference type="ChEBI" id="CHEBI:29108"/>
    </cofactor>
    <text evidence="15">Binds 1 Ca(2+) ion per subunit.</text>
</comment>
<protein>
    <recommendedName>
        <fullName evidence="4">tripeptidyl-peptidase II</fullName>
        <ecNumber evidence="4">3.4.14.10</ecNumber>
    </recommendedName>
</protein>
<accession>A0A6G1HGF1</accession>
<evidence type="ECO:0000256" key="4">
    <source>
        <dbReference type="ARBA" id="ARBA00012462"/>
    </source>
</evidence>
<name>A0A6G1HGF1_9PEZI</name>
<evidence type="ECO:0000313" key="18">
    <source>
        <dbReference type="EMBL" id="KAF1992112.1"/>
    </source>
</evidence>
<dbReference type="SUPFAM" id="SSF52743">
    <property type="entry name" value="Subtilisin-like"/>
    <property type="match status" value="1"/>
</dbReference>
<sequence>MRVSSFLALAALVASAVSSPATPYVVHEKRTSIPTPWQKRDRLSGETKMPLRIGLRQRNMEHTARFLKEVSDPKSPNYGKHWSQEKVAETFAPSDDTIQRVRNWLTASGVEEDRISLTKGKNWIHVKSTVDEAERLLKTQYYIYEHDESGQPHVGCDKYYSLPYDVSPHVDLVMPTLHFDAKVMSREQYLTKRSDRIPITPGKPKEKSIGKGYHRVSPKQGATLASGALADDLALCDQQIVPACLRSLYNIPESNSTTSAANNSYGIVEYTPQAYLPEDLDMFFANFSPKLVGARPTFQSIDGGVLQTDQVDFSYMGESDLDLEYAMVLSYPQNVTLYQVGDTVNGASFNNFLDAIDGSYCEYEGGDDLQQDPQYPDTSGAEGAYTGPKDCGTFEPAKVISTSYGYDEVALTAPYEERQCEEYAKLGLQGVSILYSSGDYGVAGNYGQCVDSDSGSLFYNDGTSGSFVPGFPATCPFVTAVGATQVIPGTNIAEARASGTQPEKACETRIYSGAGFSNVFPMPDYQAETVKGWWDKGLAGTYTEKQFNNSQSTRGLPDISANGANYVVAVVGEYNLVYGTSASSPVFGAMITKINDARLEAGKASLGFLNPSFYANPAMFRDVVEGSAPGCGTDGFAAVEGWDPVTGLGTPEFPAMLEYYMGLD</sequence>
<evidence type="ECO:0000256" key="3">
    <source>
        <dbReference type="ARBA" id="ARBA00004239"/>
    </source>
</evidence>
<evidence type="ECO:0000256" key="11">
    <source>
        <dbReference type="ARBA" id="ARBA00022837"/>
    </source>
</evidence>
<evidence type="ECO:0000256" key="15">
    <source>
        <dbReference type="PROSITE-ProRule" id="PRU01032"/>
    </source>
</evidence>
<feature type="active site" description="Charge relay system" evidence="15">
    <location>
        <position position="318"/>
    </location>
</feature>
<dbReference type="OrthoDB" id="409122at2759"/>
<dbReference type="Proteomes" id="UP000800041">
    <property type="component" value="Unassembled WGS sequence"/>
</dbReference>
<dbReference type="GO" id="GO:0046872">
    <property type="term" value="F:metal ion binding"/>
    <property type="evidence" value="ECO:0007669"/>
    <property type="project" value="UniProtKB-UniRule"/>
</dbReference>
<feature type="binding site" evidence="15">
    <location>
        <position position="641"/>
    </location>
    <ligand>
        <name>Ca(2+)</name>
        <dbReference type="ChEBI" id="CHEBI:29108"/>
    </ligand>
</feature>
<feature type="active site" description="Charge relay system" evidence="15">
    <location>
        <position position="581"/>
    </location>
</feature>
<keyword evidence="5" id="KW-0964">Secreted</keyword>
<keyword evidence="13" id="KW-0865">Zymogen</keyword>
<dbReference type="PANTHER" id="PTHR14218:SF19">
    <property type="entry name" value="SERINE PROTEASE AORO, PUTATIVE (AFU_ORTHOLOGUE AFUA_6G10250)-RELATED"/>
    <property type="match status" value="1"/>
</dbReference>
<dbReference type="AlphaFoldDB" id="A0A6G1HGF1"/>
<comment type="subcellular location">
    <subcellularLocation>
        <location evidence="3">Secreted</location>
        <location evidence="3">Extracellular space</location>
    </subcellularLocation>
</comment>
<dbReference type="InterPro" id="IPR036852">
    <property type="entry name" value="Peptidase_S8/S53_dom_sf"/>
</dbReference>
<comment type="function">
    <text evidence="2">Secreted tripeptidyl-peptidase which degrades proteins at acidic pHs and is involved in virulence.</text>
</comment>
<evidence type="ECO:0000256" key="1">
    <source>
        <dbReference type="ARBA" id="ARBA00001910"/>
    </source>
</evidence>
<dbReference type="CDD" id="cd04056">
    <property type="entry name" value="Peptidases_S53"/>
    <property type="match status" value="1"/>
</dbReference>
<organism evidence="18 19">
    <name type="scientific">Aulographum hederae CBS 113979</name>
    <dbReference type="NCBI Taxonomy" id="1176131"/>
    <lineage>
        <taxon>Eukaryota</taxon>
        <taxon>Fungi</taxon>
        <taxon>Dikarya</taxon>
        <taxon>Ascomycota</taxon>
        <taxon>Pezizomycotina</taxon>
        <taxon>Dothideomycetes</taxon>
        <taxon>Pleosporomycetidae</taxon>
        <taxon>Aulographales</taxon>
        <taxon>Aulographaceae</taxon>
    </lineage>
</organism>
<dbReference type="Gene3D" id="3.40.50.200">
    <property type="entry name" value="Peptidase S8/S53 domain"/>
    <property type="match status" value="1"/>
</dbReference>
<dbReference type="InterPro" id="IPR015366">
    <property type="entry name" value="S53_propep"/>
</dbReference>
<feature type="binding site" evidence="15">
    <location>
        <position position="643"/>
    </location>
    <ligand>
        <name>Ca(2+)</name>
        <dbReference type="ChEBI" id="CHEBI:29108"/>
    </ligand>
</feature>
<keyword evidence="12" id="KW-0843">Virulence</keyword>
<comment type="catalytic activity">
    <reaction evidence="1">
        <text>Release of an N-terminal tripeptide from a polypeptide.</text>
        <dbReference type="EC" id="3.4.14.10"/>
    </reaction>
</comment>
<dbReference type="GO" id="GO:0008240">
    <property type="term" value="F:tripeptidyl-peptidase activity"/>
    <property type="evidence" value="ECO:0007669"/>
    <property type="project" value="UniProtKB-EC"/>
</dbReference>
<keyword evidence="11 15" id="KW-0106">Calcium</keyword>
<dbReference type="PANTHER" id="PTHR14218">
    <property type="entry name" value="PROTEASE S8 TRIPEPTIDYL PEPTIDASE I CLN2"/>
    <property type="match status" value="1"/>
</dbReference>
<dbReference type="PROSITE" id="PS51695">
    <property type="entry name" value="SEDOLISIN"/>
    <property type="match status" value="1"/>
</dbReference>
<dbReference type="Pfam" id="PF09286">
    <property type="entry name" value="Pro-kuma_activ"/>
    <property type="match status" value="1"/>
</dbReference>
<evidence type="ECO:0000256" key="16">
    <source>
        <dbReference type="SAM" id="SignalP"/>
    </source>
</evidence>
<evidence type="ECO:0000256" key="10">
    <source>
        <dbReference type="ARBA" id="ARBA00022825"/>
    </source>
</evidence>
<dbReference type="FunFam" id="3.40.50.200:FF:000015">
    <property type="entry name" value="Tripeptidyl peptidase A"/>
    <property type="match status" value="1"/>
</dbReference>
<evidence type="ECO:0000313" key="19">
    <source>
        <dbReference type="Proteomes" id="UP000800041"/>
    </source>
</evidence>
<feature type="chain" id="PRO_5026135351" description="tripeptidyl-peptidase II" evidence="16">
    <location>
        <begin position="19"/>
        <end position="664"/>
    </location>
</feature>
<keyword evidence="9 15" id="KW-0378">Hydrolase</keyword>
<evidence type="ECO:0000256" key="8">
    <source>
        <dbReference type="ARBA" id="ARBA00022729"/>
    </source>
</evidence>
<dbReference type="EMBL" id="ML977138">
    <property type="protein sequence ID" value="KAF1992112.1"/>
    <property type="molecule type" value="Genomic_DNA"/>
</dbReference>
<feature type="binding site" evidence="15">
    <location>
        <position position="622"/>
    </location>
    <ligand>
        <name>Ca(2+)</name>
        <dbReference type="ChEBI" id="CHEBI:29108"/>
    </ligand>
</feature>
<keyword evidence="10 15" id="KW-0720">Serine protease</keyword>
<feature type="signal peptide" evidence="16">
    <location>
        <begin position="1"/>
        <end position="18"/>
    </location>
</feature>
<evidence type="ECO:0000256" key="6">
    <source>
        <dbReference type="ARBA" id="ARBA00022670"/>
    </source>
</evidence>
<reference evidence="18" key="1">
    <citation type="journal article" date="2020" name="Stud. Mycol.">
        <title>101 Dothideomycetes genomes: a test case for predicting lifestyles and emergence of pathogens.</title>
        <authorList>
            <person name="Haridas S."/>
            <person name="Albert R."/>
            <person name="Binder M."/>
            <person name="Bloem J."/>
            <person name="Labutti K."/>
            <person name="Salamov A."/>
            <person name="Andreopoulos B."/>
            <person name="Baker S."/>
            <person name="Barry K."/>
            <person name="Bills G."/>
            <person name="Bluhm B."/>
            <person name="Cannon C."/>
            <person name="Castanera R."/>
            <person name="Culley D."/>
            <person name="Daum C."/>
            <person name="Ezra D."/>
            <person name="Gonzalez J."/>
            <person name="Henrissat B."/>
            <person name="Kuo A."/>
            <person name="Liang C."/>
            <person name="Lipzen A."/>
            <person name="Lutzoni F."/>
            <person name="Magnuson J."/>
            <person name="Mondo S."/>
            <person name="Nolan M."/>
            <person name="Ohm R."/>
            <person name="Pangilinan J."/>
            <person name="Park H.-J."/>
            <person name="Ramirez L."/>
            <person name="Alfaro M."/>
            <person name="Sun H."/>
            <person name="Tritt A."/>
            <person name="Yoshinaga Y."/>
            <person name="Zwiers L.-H."/>
            <person name="Turgeon B."/>
            <person name="Goodwin S."/>
            <person name="Spatafora J."/>
            <person name="Crous P."/>
            <person name="Grigoriev I."/>
        </authorList>
    </citation>
    <scope>NUCLEOTIDE SEQUENCE</scope>
    <source>
        <strain evidence="18">CBS 113979</strain>
    </source>
</reference>
<evidence type="ECO:0000256" key="13">
    <source>
        <dbReference type="ARBA" id="ARBA00023145"/>
    </source>
</evidence>
<evidence type="ECO:0000256" key="9">
    <source>
        <dbReference type="ARBA" id="ARBA00022801"/>
    </source>
</evidence>
<evidence type="ECO:0000259" key="17">
    <source>
        <dbReference type="PROSITE" id="PS51695"/>
    </source>
</evidence>
<dbReference type="GO" id="GO:0005576">
    <property type="term" value="C:extracellular region"/>
    <property type="evidence" value="ECO:0007669"/>
    <property type="project" value="UniProtKB-SubCell"/>
</dbReference>
<dbReference type="SMART" id="SM00944">
    <property type="entry name" value="Pro-kuma_activ"/>
    <property type="match status" value="1"/>
</dbReference>
<dbReference type="CDD" id="cd11377">
    <property type="entry name" value="Pro-peptidase_S53"/>
    <property type="match status" value="1"/>
</dbReference>
<gene>
    <name evidence="18" type="ORF">K402DRAFT_345794</name>
</gene>
<keyword evidence="6 15" id="KW-0645">Protease</keyword>
<dbReference type="SUPFAM" id="SSF54897">
    <property type="entry name" value="Protease propeptides/inhibitors"/>
    <property type="match status" value="1"/>
</dbReference>
<evidence type="ECO:0000256" key="5">
    <source>
        <dbReference type="ARBA" id="ARBA00022525"/>
    </source>
</evidence>
<keyword evidence="19" id="KW-1185">Reference proteome</keyword>
<dbReference type="InterPro" id="IPR030400">
    <property type="entry name" value="Sedolisin_dom"/>
</dbReference>
<keyword evidence="8 16" id="KW-0732">Signal</keyword>
<dbReference type="GO" id="GO:0004252">
    <property type="term" value="F:serine-type endopeptidase activity"/>
    <property type="evidence" value="ECO:0007669"/>
    <property type="project" value="UniProtKB-UniRule"/>
</dbReference>
<feature type="binding site" evidence="15">
    <location>
        <position position="623"/>
    </location>
    <ligand>
        <name>Ca(2+)</name>
        <dbReference type="ChEBI" id="CHEBI:29108"/>
    </ligand>
</feature>
<evidence type="ECO:0000256" key="12">
    <source>
        <dbReference type="ARBA" id="ARBA00023026"/>
    </source>
</evidence>
<keyword evidence="7 15" id="KW-0479">Metal-binding</keyword>
<evidence type="ECO:0000256" key="7">
    <source>
        <dbReference type="ARBA" id="ARBA00022723"/>
    </source>
</evidence>
<dbReference type="GO" id="GO:0006508">
    <property type="term" value="P:proteolysis"/>
    <property type="evidence" value="ECO:0007669"/>
    <property type="project" value="UniProtKB-KW"/>
</dbReference>
<feature type="active site" description="Charge relay system" evidence="15">
    <location>
        <position position="322"/>
    </location>
</feature>
<keyword evidence="14" id="KW-0325">Glycoprotein</keyword>